<dbReference type="SUPFAM" id="SSF56176">
    <property type="entry name" value="FAD-binding/transporter-associated domain-like"/>
    <property type="match status" value="1"/>
</dbReference>
<dbReference type="SMART" id="SM01092">
    <property type="entry name" value="CO_deh_flav_C"/>
    <property type="match status" value="1"/>
</dbReference>
<protein>
    <submittedName>
        <fullName evidence="8">2Fe-2S iron-sulfur cluster binding domain-containing protein</fullName>
    </submittedName>
</protein>
<dbReference type="InterPro" id="IPR001041">
    <property type="entry name" value="2Fe-2S_ferredoxin-type"/>
</dbReference>
<dbReference type="SUPFAM" id="SSF55447">
    <property type="entry name" value="CO dehydrogenase flavoprotein C-terminal domain-like"/>
    <property type="match status" value="1"/>
</dbReference>
<dbReference type="GO" id="GO:0016491">
    <property type="term" value="F:oxidoreductase activity"/>
    <property type="evidence" value="ECO:0007669"/>
    <property type="project" value="UniProtKB-KW"/>
</dbReference>
<dbReference type="InterPro" id="IPR016208">
    <property type="entry name" value="Ald_Oxase/xanthine_DH-like"/>
</dbReference>
<keyword evidence="1" id="KW-0285">Flavoprotein</keyword>
<dbReference type="InterPro" id="IPR036683">
    <property type="entry name" value="CO_DH_flav_C_dom_sf"/>
</dbReference>
<dbReference type="OrthoDB" id="9796880at2"/>
<dbReference type="AlphaFoldDB" id="A0A4Q5L9D9"/>
<organism evidence="8 9">
    <name type="scientific">Hymenobacter persicinus</name>
    <dbReference type="NCBI Taxonomy" id="2025506"/>
    <lineage>
        <taxon>Bacteria</taxon>
        <taxon>Pseudomonadati</taxon>
        <taxon>Bacteroidota</taxon>
        <taxon>Cytophagia</taxon>
        <taxon>Cytophagales</taxon>
        <taxon>Hymenobacteraceae</taxon>
        <taxon>Hymenobacter</taxon>
    </lineage>
</organism>
<dbReference type="InterPro" id="IPR002346">
    <property type="entry name" value="Mopterin_DH_FAD-bd"/>
</dbReference>
<dbReference type="InterPro" id="IPR005107">
    <property type="entry name" value="CO_DH_flav_C"/>
</dbReference>
<evidence type="ECO:0000256" key="5">
    <source>
        <dbReference type="ARBA" id="ARBA00023004"/>
    </source>
</evidence>
<dbReference type="GO" id="GO:0051537">
    <property type="term" value="F:2 iron, 2 sulfur cluster binding"/>
    <property type="evidence" value="ECO:0007669"/>
    <property type="project" value="InterPro"/>
</dbReference>
<evidence type="ECO:0000256" key="3">
    <source>
        <dbReference type="ARBA" id="ARBA00022827"/>
    </source>
</evidence>
<dbReference type="PANTHER" id="PTHR45444">
    <property type="entry name" value="XANTHINE DEHYDROGENASE"/>
    <property type="match status" value="1"/>
</dbReference>
<dbReference type="PANTHER" id="PTHR45444:SF3">
    <property type="entry name" value="XANTHINE DEHYDROGENASE"/>
    <property type="match status" value="1"/>
</dbReference>
<dbReference type="InterPro" id="IPR036318">
    <property type="entry name" value="FAD-bd_PCMH-like_sf"/>
</dbReference>
<dbReference type="Gene3D" id="3.30.465.10">
    <property type="match status" value="1"/>
</dbReference>
<dbReference type="Pfam" id="PF03450">
    <property type="entry name" value="CO_deh_flav_C"/>
    <property type="match status" value="1"/>
</dbReference>
<dbReference type="SUPFAM" id="SSF47741">
    <property type="entry name" value="CO dehydrogenase ISP C-domain like"/>
    <property type="match status" value="1"/>
</dbReference>
<dbReference type="Gene3D" id="3.10.20.30">
    <property type="match status" value="1"/>
</dbReference>
<dbReference type="InterPro" id="IPR006058">
    <property type="entry name" value="2Fe2S_fd_BS"/>
</dbReference>
<dbReference type="Pfam" id="PF01799">
    <property type="entry name" value="Fer2_2"/>
    <property type="match status" value="1"/>
</dbReference>
<name>A0A4Q5L9D9_9BACT</name>
<evidence type="ECO:0000259" key="6">
    <source>
        <dbReference type="PROSITE" id="PS51085"/>
    </source>
</evidence>
<dbReference type="PIRSF" id="PIRSF036557">
    <property type="entry name" value="XdhA_RC"/>
    <property type="match status" value="1"/>
</dbReference>
<accession>A0A4Q5L9D9</accession>
<reference evidence="8 9" key="1">
    <citation type="submission" date="2019-02" db="EMBL/GenBank/DDBJ databases">
        <title>Bacterial novel species isolated from soil.</title>
        <authorList>
            <person name="Jung H.-Y."/>
        </authorList>
    </citation>
    <scope>NUCLEOTIDE SEQUENCE [LARGE SCALE GENOMIC DNA]</scope>
    <source>
        <strain evidence="8 9">1-3-3-3</strain>
    </source>
</reference>
<dbReference type="Proteomes" id="UP000294155">
    <property type="component" value="Unassembled WGS sequence"/>
</dbReference>
<dbReference type="CDD" id="cd00207">
    <property type="entry name" value="fer2"/>
    <property type="match status" value="1"/>
</dbReference>
<keyword evidence="2" id="KW-0479">Metal-binding</keyword>
<dbReference type="Pfam" id="PF00941">
    <property type="entry name" value="FAD_binding_5"/>
    <property type="match status" value="1"/>
</dbReference>
<feature type="domain" description="2Fe-2S ferredoxin-type" evidence="6">
    <location>
        <begin position="1"/>
        <end position="86"/>
    </location>
</feature>
<gene>
    <name evidence="8" type="ORF">EWM57_17415</name>
</gene>
<dbReference type="InterPro" id="IPR016166">
    <property type="entry name" value="FAD-bd_PCMH"/>
</dbReference>
<dbReference type="EMBL" id="SEWE01000047">
    <property type="protein sequence ID" value="RYU77641.1"/>
    <property type="molecule type" value="Genomic_DNA"/>
</dbReference>
<evidence type="ECO:0000256" key="4">
    <source>
        <dbReference type="ARBA" id="ARBA00023002"/>
    </source>
</evidence>
<dbReference type="RefSeq" id="WP_129922433.1">
    <property type="nucleotide sequence ID" value="NZ_SEWE01000047.1"/>
</dbReference>
<dbReference type="InterPro" id="IPR012175">
    <property type="entry name" value="Xanth_DH_ssu_bac"/>
</dbReference>
<dbReference type="PROSITE" id="PS51387">
    <property type="entry name" value="FAD_PCMH"/>
    <property type="match status" value="1"/>
</dbReference>
<dbReference type="InterPro" id="IPR012675">
    <property type="entry name" value="Beta-grasp_dom_sf"/>
</dbReference>
<dbReference type="PROSITE" id="PS51085">
    <property type="entry name" value="2FE2S_FER_2"/>
    <property type="match status" value="1"/>
</dbReference>
<feature type="domain" description="FAD-binding PCMH-type" evidence="7">
    <location>
        <begin position="176"/>
        <end position="362"/>
    </location>
</feature>
<dbReference type="InterPro" id="IPR016169">
    <property type="entry name" value="FAD-bd_PCMH_sub2"/>
</dbReference>
<dbReference type="Gene3D" id="1.10.150.120">
    <property type="entry name" value="[2Fe-2S]-binding domain"/>
    <property type="match status" value="1"/>
</dbReference>
<evidence type="ECO:0000256" key="1">
    <source>
        <dbReference type="ARBA" id="ARBA00022630"/>
    </source>
</evidence>
<evidence type="ECO:0000313" key="9">
    <source>
        <dbReference type="Proteomes" id="UP000294155"/>
    </source>
</evidence>
<sequence length="479" mass="52104">MLQFYLNNQRIRTEQPAGSTLLDFVRYNQHLTGTKIGCREGDCGACTVLVGELQPDGQGVRYQSMTSCLTPLGNAHGKHIVTVEGINAAAGTLTPVQQAIVEKGGSQCGFCTVGFVMSLTGHALSHKPATPASGLAAIDGNICRCTGYKSLERATAQLTAQLEARPAENVVDWLSDQQFVPTYFKDMPGKLQTLQAELQAAAATNQQPATRNQLLGGGTDLLVQRPEQVRAVPVELLYDQQHLRGIRQQADGRVVLGAAATAENLRDSALMNALFPRLYDHLKLVSSTPIRNMGTVAGNFVNASPIGDLTIFFLALDARITLETAARQRREIQLRDLYRGYKTLTKEADEQLVEISFEAPAPTDFFNFEKVSKRTHLDIASVNSAAWVRAENGVVQQARLSAGGVGPTPLFLTKTAEFLVGKAISADTLTAANEVMQTEISPIGDARGTAEYKRLLLRQLLFAHFLRFAPERLSLRELV</sequence>
<dbReference type="InterPro" id="IPR036884">
    <property type="entry name" value="2Fe-2S-bd_dom_sf"/>
</dbReference>
<comment type="caution">
    <text evidence="8">The sequence shown here is derived from an EMBL/GenBank/DDBJ whole genome shotgun (WGS) entry which is preliminary data.</text>
</comment>
<keyword evidence="3" id="KW-0274">FAD</keyword>
<dbReference type="InterPro" id="IPR002888">
    <property type="entry name" value="2Fe-2S-bd"/>
</dbReference>
<keyword evidence="9" id="KW-1185">Reference proteome</keyword>
<proteinExistence type="predicted"/>
<dbReference type="Pfam" id="PF00111">
    <property type="entry name" value="Fer2"/>
    <property type="match status" value="1"/>
</dbReference>
<dbReference type="PROSITE" id="PS00197">
    <property type="entry name" value="2FE2S_FER_1"/>
    <property type="match status" value="1"/>
</dbReference>
<evidence type="ECO:0000313" key="8">
    <source>
        <dbReference type="EMBL" id="RYU77641.1"/>
    </source>
</evidence>
<dbReference type="Gene3D" id="3.30.390.50">
    <property type="entry name" value="CO dehydrogenase flavoprotein, C-terminal domain"/>
    <property type="match status" value="1"/>
</dbReference>
<dbReference type="GO" id="GO:0071949">
    <property type="term" value="F:FAD binding"/>
    <property type="evidence" value="ECO:0007669"/>
    <property type="project" value="InterPro"/>
</dbReference>
<evidence type="ECO:0000259" key="7">
    <source>
        <dbReference type="PROSITE" id="PS51387"/>
    </source>
</evidence>
<keyword evidence="5" id="KW-0408">Iron</keyword>
<dbReference type="SUPFAM" id="SSF54292">
    <property type="entry name" value="2Fe-2S ferredoxin-like"/>
    <property type="match status" value="1"/>
</dbReference>
<keyword evidence="4" id="KW-0560">Oxidoreductase</keyword>
<evidence type="ECO:0000256" key="2">
    <source>
        <dbReference type="ARBA" id="ARBA00022723"/>
    </source>
</evidence>
<dbReference type="GO" id="GO:0005506">
    <property type="term" value="F:iron ion binding"/>
    <property type="evidence" value="ECO:0007669"/>
    <property type="project" value="InterPro"/>
</dbReference>
<dbReference type="InterPro" id="IPR036010">
    <property type="entry name" value="2Fe-2S_ferredoxin-like_sf"/>
</dbReference>